<dbReference type="Proteomes" id="UP000471166">
    <property type="component" value="Unassembled WGS sequence"/>
</dbReference>
<protein>
    <submittedName>
        <fullName evidence="2">Uncharacterized protein</fullName>
    </submittedName>
</protein>
<feature type="region of interest" description="Disordered" evidence="1">
    <location>
        <begin position="93"/>
        <end position="120"/>
    </location>
</feature>
<evidence type="ECO:0000313" key="3">
    <source>
        <dbReference type="Proteomes" id="UP000471166"/>
    </source>
</evidence>
<name>A0A6P1CTY7_9NOCA</name>
<comment type="caution">
    <text evidence="2">The sequence shown here is derived from an EMBL/GenBank/DDBJ whole genome shotgun (WGS) entry which is preliminary data.</text>
</comment>
<organism evidence="2 3">
    <name type="scientific">Nocardia cyriacigeorgica</name>
    <dbReference type="NCBI Taxonomy" id="135487"/>
    <lineage>
        <taxon>Bacteria</taxon>
        <taxon>Bacillati</taxon>
        <taxon>Actinomycetota</taxon>
        <taxon>Actinomycetes</taxon>
        <taxon>Mycobacteriales</taxon>
        <taxon>Nocardiaceae</taxon>
        <taxon>Nocardia</taxon>
    </lineage>
</organism>
<feature type="compositionally biased region" description="Polar residues" evidence="1">
    <location>
        <begin position="105"/>
        <end position="120"/>
    </location>
</feature>
<dbReference type="AlphaFoldDB" id="A0A6P1CTY7"/>
<feature type="compositionally biased region" description="Polar residues" evidence="1">
    <location>
        <begin position="1"/>
        <end position="17"/>
    </location>
</feature>
<accession>A0A6P1CTY7</accession>
<dbReference type="EMBL" id="JAAGVB010000059">
    <property type="protein sequence ID" value="NEW36019.1"/>
    <property type="molecule type" value="Genomic_DNA"/>
</dbReference>
<reference evidence="2 3" key="1">
    <citation type="submission" date="2020-01" db="EMBL/GenBank/DDBJ databases">
        <title>Genetics and antimicrobial susceptibilities of Nocardia species isolated from the soil; a comparison with species isolated from humans.</title>
        <authorList>
            <person name="Carrasco G."/>
            <person name="Monzon S."/>
            <person name="Sansegundo M."/>
            <person name="Garcia E."/>
            <person name="Garrido N."/>
            <person name="Medina M.J."/>
            <person name="Villalon P."/>
            <person name="Ramirez-Arocha A.C."/>
            <person name="Jimenez P."/>
            <person name="Cuesta I."/>
            <person name="Valdezate S."/>
        </authorList>
    </citation>
    <scope>NUCLEOTIDE SEQUENCE [LARGE SCALE GENOMIC DNA]</scope>
    <source>
        <strain evidence="2 3">CNM20110626</strain>
    </source>
</reference>
<feature type="region of interest" description="Disordered" evidence="1">
    <location>
        <begin position="1"/>
        <end position="66"/>
    </location>
</feature>
<feature type="compositionally biased region" description="Low complexity" evidence="1">
    <location>
        <begin position="40"/>
        <end position="53"/>
    </location>
</feature>
<sequence length="120" mass="11976">MPLTTSASVPAGLSQSLPRAPVIEPLTASSSGGAGGAMRGSGMPMMPYMPMAPGAGGAGGGGEDRSRVVAWHPDRLMYVDDTPHTEMVIGERPTIAPSVTPPTPNSAGANQHSSHTGGTA</sequence>
<gene>
    <name evidence="2" type="ORF">GV791_26130</name>
</gene>
<evidence type="ECO:0000256" key="1">
    <source>
        <dbReference type="SAM" id="MobiDB-lite"/>
    </source>
</evidence>
<dbReference type="RefSeq" id="WP_163847375.1">
    <property type="nucleotide sequence ID" value="NZ_JAAGVB010000059.1"/>
</dbReference>
<proteinExistence type="predicted"/>
<evidence type="ECO:0000313" key="2">
    <source>
        <dbReference type="EMBL" id="NEW36019.1"/>
    </source>
</evidence>